<proteinExistence type="predicted"/>
<feature type="compositionally biased region" description="Basic and acidic residues" evidence="1">
    <location>
        <begin position="100"/>
        <end position="114"/>
    </location>
</feature>
<feature type="region of interest" description="Disordered" evidence="1">
    <location>
        <begin position="477"/>
        <end position="497"/>
    </location>
</feature>
<evidence type="ECO:0000313" key="3">
    <source>
        <dbReference type="Proteomes" id="UP000011731"/>
    </source>
</evidence>
<feature type="compositionally biased region" description="Basic and acidic residues" evidence="1">
    <location>
        <begin position="164"/>
        <end position="173"/>
    </location>
</feature>
<organism evidence="2 3">
    <name type="scientific">Rhodococcus ruber BKS 20-38</name>
    <dbReference type="NCBI Taxonomy" id="1278076"/>
    <lineage>
        <taxon>Bacteria</taxon>
        <taxon>Bacillati</taxon>
        <taxon>Actinomycetota</taxon>
        <taxon>Actinomycetes</taxon>
        <taxon>Mycobacteriales</taxon>
        <taxon>Nocardiaceae</taxon>
        <taxon>Rhodococcus</taxon>
    </lineage>
</organism>
<dbReference type="AlphaFoldDB" id="M2XMH8"/>
<reference evidence="2 3" key="1">
    <citation type="journal article" date="2013" name="Genome Announc.">
        <title>Draft Genome Sequence of Rhodococcus ruber Strain BKS 20-38.</title>
        <authorList>
            <person name="Bala M."/>
            <person name="Kumar S."/>
            <person name="Raghava G.P."/>
            <person name="Mayilraj S."/>
        </authorList>
    </citation>
    <scope>NUCLEOTIDE SEQUENCE [LARGE SCALE GENOMIC DNA]</scope>
    <source>
        <strain evidence="2 3">BKS 20-38</strain>
    </source>
</reference>
<dbReference type="AntiFam" id="ANF00222">
    <property type="entry name" value="Shadow ORF (opposite groL1)"/>
</dbReference>
<accession>M2XMH8</accession>
<feature type="compositionally biased region" description="Low complexity" evidence="1">
    <location>
        <begin position="312"/>
        <end position="323"/>
    </location>
</feature>
<feature type="compositionally biased region" description="Basic and acidic residues" evidence="1">
    <location>
        <begin position="276"/>
        <end position="294"/>
    </location>
</feature>
<feature type="compositionally biased region" description="Basic residues" evidence="1">
    <location>
        <begin position="26"/>
        <end position="37"/>
    </location>
</feature>
<feature type="region of interest" description="Disordered" evidence="1">
    <location>
        <begin position="133"/>
        <end position="231"/>
    </location>
</feature>
<protein>
    <submittedName>
        <fullName evidence="2">DNA polymerase II large subunit</fullName>
    </submittedName>
</protein>
<evidence type="ECO:0000256" key="1">
    <source>
        <dbReference type="SAM" id="MobiDB-lite"/>
    </source>
</evidence>
<evidence type="ECO:0000313" key="2">
    <source>
        <dbReference type="EMBL" id="EME62236.1"/>
    </source>
</evidence>
<sequence length="1048" mass="110009">MSARPGGVLASTHVLQDSRARSPRPVPRRHPHHRRGRGTAAGLGHGPGHLHVGREDRHRSAVLPLRGTTVHARGTRGPPALAPAPDDPRHHVRAVPAARAGDEAAGADRPDRAAVSRSPLPVPAAVDGAVVDRAGLGGPRQHRGRGRLRQCLEPARHRRHPAARRADDDHPGRDVQCLGGARHRAHAAGPVRGGPAPAPLDRRLGRQARQAAEDRRPRLDSARRVRRVQPRHERGHLVEPVARAAARPDGRVPRAARSGPGDHVVRRTAPGFRLRGPRDDPVLRFDQVARHGPADGDGAVPGPADRADRPAAHVVPPDPAAGVRGDRGAAGEARGRPGRRGLTRSPLTRTQPRRQEILRLRLRFGCGLGPRLVRAARAEVGDQFEDGRDEVEQAADHDLLRPGGGWPLVVCTQRVQNLQQIEVFEHPADDVRERSHGDSSLISSVSRMRGPGMRPRRHCYNRTRPENAEIGEITRTADATRPGPPKWNRASKTVGGGSEVHATHAAGRVAGGSGGLLRLVGDDSLGGQEQGRDGRRVLQRRAGDLDRIVDAGAQQVLILAGGGVEAVAGGQVAHLLGDDAGLEAGVEGDLLQRSLEGDLDDVGTGGLVTLELQVVQNRGGLQQRDAAAGDDALLDRSLGVADGILDAVLALLELDLGGGTGLDDRDTAGQLGQALLQLLAVVVRVRRLDLGADLVHATGDGVGVAGTVDDGGLVLGDDDLARTAEQLEAGGLEGETDLFADDLATGEDGDVGELGLATVTEAGGLDGDRLEGATDLVDDQGGQSLTLDVLGDDRQRLAGLDDLLQQRQQVLDGRDLARHEQDVGVFEHGLLTLGVGGEVQRDVALVEAHTLGQLELEAEGVGLLDGDDAFLAHLVDGLGDQFTDRGVARGDAGGGADLLLGLDLLGGVEQLGGDGLDGLLDAALEAERVRTGSDVAQTLAHQRLGEHGGGGGAVTRDVVRLLGNFLDQLGADLLVRVLELDLLGDGHTIVGDRGGAPLLLEHDVATLGPQRHLDSVGEAVQAPLEAATGLFVERDDLGHCEVILRIWG</sequence>
<feature type="region of interest" description="Disordered" evidence="1">
    <location>
        <begin position="430"/>
        <end position="459"/>
    </location>
</feature>
<dbReference type="Proteomes" id="UP000011731">
    <property type="component" value="Unassembled WGS sequence"/>
</dbReference>
<feature type="region of interest" description="Disordered" evidence="1">
    <location>
        <begin position="244"/>
        <end position="353"/>
    </location>
</feature>
<dbReference type="EMBL" id="AOEX01000057">
    <property type="protein sequence ID" value="EME62236.1"/>
    <property type="molecule type" value="Genomic_DNA"/>
</dbReference>
<gene>
    <name evidence="2" type="ORF">G352_16809</name>
</gene>
<comment type="caution">
    <text evidence="2">The sequence shown here is derived from an EMBL/GenBank/DDBJ whole genome shotgun (WGS) entry which is preliminary data.</text>
</comment>
<feature type="region of interest" description="Disordered" evidence="1">
    <location>
        <begin position="1"/>
        <end position="120"/>
    </location>
</feature>
<feature type="compositionally biased region" description="Basic and acidic residues" evidence="1">
    <location>
        <begin position="211"/>
        <end position="223"/>
    </location>
</feature>
<keyword evidence="3" id="KW-1185">Reference proteome</keyword>
<feature type="compositionally biased region" description="Basic and acidic residues" evidence="1">
    <location>
        <begin position="324"/>
        <end position="335"/>
    </location>
</feature>
<name>M2XMH8_9NOCA</name>